<dbReference type="RefSeq" id="WP_145365988.1">
    <property type="nucleotide sequence ID" value="NZ_CP036268.1"/>
</dbReference>
<evidence type="ECO:0000256" key="1">
    <source>
        <dbReference type="PIRSR" id="PIRSR605502-1"/>
    </source>
</evidence>
<reference evidence="2 3" key="1">
    <citation type="submission" date="2019-02" db="EMBL/GenBank/DDBJ databases">
        <title>Deep-cultivation of Planctomycetes and their phenomic and genomic characterization uncovers novel biology.</title>
        <authorList>
            <person name="Wiegand S."/>
            <person name="Jogler M."/>
            <person name="Boedeker C."/>
            <person name="Pinto D."/>
            <person name="Vollmers J."/>
            <person name="Rivas-Marin E."/>
            <person name="Kohn T."/>
            <person name="Peeters S.H."/>
            <person name="Heuer A."/>
            <person name="Rast P."/>
            <person name="Oberbeckmann S."/>
            <person name="Bunk B."/>
            <person name="Jeske O."/>
            <person name="Meyerdierks A."/>
            <person name="Storesund J.E."/>
            <person name="Kallscheuer N."/>
            <person name="Luecker S."/>
            <person name="Lage O.M."/>
            <person name="Pohl T."/>
            <person name="Merkel B.J."/>
            <person name="Hornburger P."/>
            <person name="Mueller R.-W."/>
            <person name="Bruemmer F."/>
            <person name="Labrenz M."/>
            <person name="Spormann A.M."/>
            <person name="Op den Camp H."/>
            <person name="Overmann J."/>
            <person name="Amann R."/>
            <person name="Jetten M.S.M."/>
            <person name="Mascher T."/>
            <person name="Medema M.H."/>
            <person name="Devos D.P."/>
            <person name="Kaster A.-K."/>
            <person name="Ovreas L."/>
            <person name="Rohde M."/>
            <person name="Galperin M.Y."/>
            <person name="Jogler C."/>
        </authorList>
    </citation>
    <scope>NUCLEOTIDE SEQUENCE [LARGE SCALE GENOMIC DNA]</scope>
    <source>
        <strain evidence="2 3">Pan189</strain>
    </source>
</reference>
<evidence type="ECO:0000313" key="3">
    <source>
        <dbReference type="Proteomes" id="UP000317318"/>
    </source>
</evidence>
<organism evidence="2 3">
    <name type="scientific">Stratiformator vulcanicus</name>
    <dbReference type="NCBI Taxonomy" id="2527980"/>
    <lineage>
        <taxon>Bacteria</taxon>
        <taxon>Pseudomonadati</taxon>
        <taxon>Planctomycetota</taxon>
        <taxon>Planctomycetia</taxon>
        <taxon>Planctomycetales</taxon>
        <taxon>Planctomycetaceae</taxon>
        <taxon>Stratiformator</taxon>
    </lineage>
</organism>
<dbReference type="EC" id="3.2.2.24" evidence="2"/>
<dbReference type="InterPro" id="IPR050792">
    <property type="entry name" value="ADP-ribosylglycohydrolase"/>
</dbReference>
<feature type="binding site" evidence="1">
    <location>
        <position position="47"/>
    </location>
    <ligand>
        <name>Mg(2+)</name>
        <dbReference type="ChEBI" id="CHEBI:18420"/>
        <label>1</label>
    </ligand>
</feature>
<protein>
    <submittedName>
        <fullName evidence="2">ADP-ribosyl-[dinitrogen reductase] glycohydrolase</fullName>
        <ecNumber evidence="2">3.2.2.24</ecNumber>
    </submittedName>
</protein>
<dbReference type="InterPro" id="IPR005502">
    <property type="entry name" value="Ribosyl_crysJ1"/>
</dbReference>
<dbReference type="GO" id="GO:0046872">
    <property type="term" value="F:metal ion binding"/>
    <property type="evidence" value="ECO:0007669"/>
    <property type="project" value="UniProtKB-KW"/>
</dbReference>
<dbReference type="Pfam" id="PF03747">
    <property type="entry name" value="ADP_ribosyl_GH"/>
    <property type="match status" value="1"/>
</dbReference>
<dbReference type="GO" id="GO:0047407">
    <property type="term" value="F:ADP-ribosyl-[dinitrogen reductase] hydrolase activity"/>
    <property type="evidence" value="ECO:0007669"/>
    <property type="project" value="UniProtKB-EC"/>
</dbReference>
<feature type="binding site" evidence="1">
    <location>
        <position position="261"/>
    </location>
    <ligand>
        <name>Mg(2+)</name>
        <dbReference type="ChEBI" id="CHEBI:18420"/>
        <label>1</label>
    </ligand>
</feature>
<dbReference type="Gene3D" id="1.10.4080.10">
    <property type="entry name" value="ADP-ribosylation/Crystallin J1"/>
    <property type="match status" value="1"/>
</dbReference>
<accession>A0A517R7L6</accession>
<dbReference type="Proteomes" id="UP000317318">
    <property type="component" value="Chromosome"/>
</dbReference>
<keyword evidence="3" id="KW-1185">Reference proteome</keyword>
<feature type="binding site" evidence="1">
    <location>
        <position position="263"/>
    </location>
    <ligand>
        <name>Mg(2+)</name>
        <dbReference type="ChEBI" id="CHEBI:18420"/>
        <label>1</label>
    </ligand>
</feature>
<dbReference type="PANTHER" id="PTHR16222">
    <property type="entry name" value="ADP-RIBOSYLGLYCOHYDROLASE"/>
    <property type="match status" value="1"/>
</dbReference>
<keyword evidence="1" id="KW-0479">Metal-binding</keyword>
<evidence type="ECO:0000313" key="2">
    <source>
        <dbReference type="EMBL" id="QDT39880.1"/>
    </source>
</evidence>
<dbReference type="SUPFAM" id="SSF101478">
    <property type="entry name" value="ADP-ribosylglycohydrolase"/>
    <property type="match status" value="1"/>
</dbReference>
<comment type="cofactor">
    <cofactor evidence="1">
        <name>Mg(2+)</name>
        <dbReference type="ChEBI" id="CHEBI:18420"/>
    </cofactor>
    <text evidence="1">Binds 2 magnesium ions per subunit.</text>
</comment>
<proteinExistence type="predicted"/>
<dbReference type="OrthoDB" id="9798107at2"/>
<gene>
    <name evidence="2" type="primary">draG</name>
    <name evidence="2" type="ORF">Pan189_42920</name>
</gene>
<name>A0A517R7L6_9PLAN</name>
<dbReference type="KEGG" id="svp:Pan189_42920"/>
<feature type="binding site" evidence="1">
    <location>
        <position position="48"/>
    </location>
    <ligand>
        <name>Mg(2+)</name>
        <dbReference type="ChEBI" id="CHEBI:18420"/>
        <label>1</label>
    </ligand>
</feature>
<dbReference type="InterPro" id="IPR036705">
    <property type="entry name" value="Ribosyl_crysJ1_sf"/>
</dbReference>
<feature type="binding site" evidence="1">
    <location>
        <position position="264"/>
    </location>
    <ligand>
        <name>Mg(2+)</name>
        <dbReference type="ChEBI" id="CHEBI:18420"/>
        <label>1</label>
    </ligand>
</feature>
<dbReference type="AlphaFoldDB" id="A0A517R7L6"/>
<keyword evidence="1" id="KW-0460">Magnesium</keyword>
<feature type="binding site" evidence="1">
    <location>
        <position position="49"/>
    </location>
    <ligand>
        <name>Mg(2+)</name>
        <dbReference type="ChEBI" id="CHEBI:18420"/>
        <label>1</label>
    </ligand>
</feature>
<sequence length="297" mass="32309">MPPQHRLPNLRRSLNGLATGDAFGQQFFYFPEFIHQRELPVGPWEFTDDTVMALAICHVLARRGEIDQEELAREFAERWREEPGRGYGSGASQLLRAIADAGNWRTLSRESFGGQGSFGNGAAMRVAPLGAYFADDLDRVVEEADRSAEVTHAHPEGRAAAIAVAVAAAVFANRDETDPADFRESLFHEVLIRTPDGDVRAGIVTARDLSAKVSIGRAATVLGNGDQITAPDTVPLCLWLAARHAYDFEEALWQTISALGDRDTNCAIVGGIIASQPNPPPIPDRWLVERESLPGVG</sequence>
<dbReference type="EMBL" id="CP036268">
    <property type="protein sequence ID" value="QDT39880.1"/>
    <property type="molecule type" value="Genomic_DNA"/>
</dbReference>
<keyword evidence="2" id="KW-0326">Glycosidase</keyword>
<keyword evidence="2" id="KW-0378">Hydrolase</keyword>
<dbReference type="PANTHER" id="PTHR16222:SF12">
    <property type="entry name" value="ADP-RIBOSYLGLYCOHYDROLASE-RELATED"/>
    <property type="match status" value="1"/>
</dbReference>